<dbReference type="SUPFAM" id="SSF53850">
    <property type="entry name" value="Periplasmic binding protein-like II"/>
    <property type="match status" value="1"/>
</dbReference>
<evidence type="ECO:0000313" key="2">
    <source>
        <dbReference type="EMBL" id="MCJ8501606.1"/>
    </source>
</evidence>
<dbReference type="Proteomes" id="UP001165427">
    <property type="component" value="Unassembled WGS sequence"/>
</dbReference>
<dbReference type="EMBL" id="JALJRB010000015">
    <property type="protein sequence ID" value="MCJ8501606.1"/>
    <property type="molecule type" value="Genomic_DNA"/>
</dbReference>
<dbReference type="PANTHER" id="PTHR42941:SF1">
    <property type="entry name" value="SLL1037 PROTEIN"/>
    <property type="match status" value="1"/>
</dbReference>
<gene>
    <name evidence="2" type="ORF">MRX98_13570</name>
</gene>
<dbReference type="NCBIfam" id="TIGR02122">
    <property type="entry name" value="TRAP_TAXI"/>
    <property type="match status" value="1"/>
</dbReference>
<evidence type="ECO:0000256" key="1">
    <source>
        <dbReference type="SAM" id="SignalP"/>
    </source>
</evidence>
<keyword evidence="1" id="KW-0732">Signal</keyword>
<reference evidence="2" key="1">
    <citation type="submission" date="2022-04" db="EMBL/GenBank/DDBJ databases">
        <title>Desulfatitalea alkaliphila sp. nov., a novel anaerobic sulfate-reducing bacterium isolated from terrestrial mud volcano, Taman Peninsula, Russia.</title>
        <authorList>
            <person name="Khomyakova M.A."/>
            <person name="Merkel A.Y."/>
            <person name="Slobodkin A.I."/>
        </authorList>
    </citation>
    <scope>NUCLEOTIDE SEQUENCE</scope>
    <source>
        <strain evidence="2">M08but</strain>
    </source>
</reference>
<dbReference type="RefSeq" id="WP_246909891.1">
    <property type="nucleotide sequence ID" value="NZ_JALJRB010000015.1"/>
</dbReference>
<dbReference type="InterPro" id="IPR011852">
    <property type="entry name" value="TRAP_TAXI"/>
</dbReference>
<dbReference type="Pfam" id="PF16868">
    <property type="entry name" value="NMT1_3"/>
    <property type="match status" value="1"/>
</dbReference>
<name>A0AA41R4R6_9BACT</name>
<protein>
    <submittedName>
        <fullName evidence="2">TAXI family TRAP transporter solute-binding subunit</fullName>
    </submittedName>
</protein>
<accession>A0AA41R4R6</accession>
<keyword evidence="3" id="KW-1185">Reference proteome</keyword>
<feature type="signal peptide" evidence="1">
    <location>
        <begin position="1"/>
        <end position="25"/>
    </location>
</feature>
<comment type="caution">
    <text evidence="2">The sequence shown here is derived from an EMBL/GenBank/DDBJ whole genome shotgun (WGS) entry which is preliminary data.</text>
</comment>
<dbReference type="Gene3D" id="3.40.190.10">
    <property type="entry name" value="Periplasmic binding protein-like II"/>
    <property type="match status" value="2"/>
</dbReference>
<dbReference type="PANTHER" id="PTHR42941">
    <property type="entry name" value="SLL1037 PROTEIN"/>
    <property type="match status" value="1"/>
</dbReference>
<dbReference type="AlphaFoldDB" id="A0AA41R4R6"/>
<sequence>MAWKRVVLVALVIAALIVPVQPAMAKTDVLFGGASIVGVYYQVALQISNLMNRHRGDDYNYIGRPTGGSVFNINAMVRETFDFGVAQSDRNYQAFNGVADWEGKPVKNLRSVFSMHPETVMLVTRKDTGIKKVEDIKGKRVNIGNPGSGQRFNAEEVLRIYGIDPSSDLRAESLQQHEASRALVDRKIDAFFYTVGNPSAAIEEPAQSVDIVMVPLDHPDIKKMAEEKPYYIFTKIPAGTYKGVDYDVPTYAVTATVISHETVDDQIVYDMVKTVFENLQQLKGSHAAFRHLDPKEMLQGLSAPFHPGALKYYKEKGWM</sequence>
<evidence type="ECO:0000313" key="3">
    <source>
        <dbReference type="Proteomes" id="UP001165427"/>
    </source>
</evidence>
<organism evidence="2 3">
    <name type="scientific">Desulfatitalea alkaliphila</name>
    <dbReference type="NCBI Taxonomy" id="2929485"/>
    <lineage>
        <taxon>Bacteria</taxon>
        <taxon>Pseudomonadati</taxon>
        <taxon>Thermodesulfobacteriota</taxon>
        <taxon>Desulfobacteria</taxon>
        <taxon>Desulfobacterales</taxon>
        <taxon>Desulfosarcinaceae</taxon>
        <taxon>Desulfatitalea</taxon>
    </lineage>
</organism>
<proteinExistence type="predicted"/>
<dbReference type="CDD" id="cd13567">
    <property type="entry name" value="PBP2_TtGluBP"/>
    <property type="match status" value="1"/>
</dbReference>
<feature type="chain" id="PRO_5041289081" evidence="1">
    <location>
        <begin position="26"/>
        <end position="319"/>
    </location>
</feature>